<dbReference type="Pfam" id="PF00437">
    <property type="entry name" value="T2SSE"/>
    <property type="match status" value="1"/>
</dbReference>
<comment type="similarity">
    <text evidence="1">Belongs to the GSP E family.</text>
</comment>
<dbReference type="PROSITE" id="PS00662">
    <property type="entry name" value="T2SP_E"/>
    <property type="match status" value="1"/>
</dbReference>
<feature type="region of interest" description="Disordered" evidence="2">
    <location>
        <begin position="373"/>
        <end position="424"/>
    </location>
</feature>
<sequence length="424" mass="45707">MTQAPVDITDILRLATEKGASDVILTVGLPPQLKMHGVYDSHGMPELAPTDTRKLMYSMMNERQQRTFEERRELDFSFALGDKARFRVNAFMQRGNVGGVLRLIPTQIKSAQEMGLPQNIVDIATAPRGLVLITGPTGSGKSTTLAAMIDYINTTRKLHIVTIEDPIEFMHTHKQSIINQREVGSDTMSFNDALRAALRQAPDVILVGEMRDYETIKAAVTAAETGHLVMGTLHTNSAPESIDRIVDVFPEEQQAQIRVQLANNLVAVMTQQLLPRADGGGRVLAYELLLANPAVRSLIREGKTFQIVSTMQTGAREGMVTMDAYLANLYRRRIISYDIGLERSIDPKEFARLANDTTTSLGAAANLGPPASNGAGAAGGYKPAGGAAPGGYGAGREDAGRGATDTRTTSTTLPATGRTPFGRG</sequence>
<name>A0ABV6ASA7_9DEIO</name>
<evidence type="ECO:0000313" key="5">
    <source>
        <dbReference type="Proteomes" id="UP001589733"/>
    </source>
</evidence>
<feature type="compositionally biased region" description="Low complexity" evidence="2">
    <location>
        <begin position="401"/>
        <end position="424"/>
    </location>
</feature>
<dbReference type="RefSeq" id="WP_380004250.1">
    <property type="nucleotide sequence ID" value="NZ_JBHLYR010000001.1"/>
</dbReference>
<feature type="domain" description="Bacterial type II secretion system protein E" evidence="3">
    <location>
        <begin position="198"/>
        <end position="212"/>
    </location>
</feature>
<reference evidence="4 5" key="1">
    <citation type="submission" date="2024-09" db="EMBL/GenBank/DDBJ databases">
        <authorList>
            <person name="Sun Q."/>
            <person name="Mori K."/>
        </authorList>
    </citation>
    <scope>NUCLEOTIDE SEQUENCE [LARGE SCALE GENOMIC DNA]</scope>
    <source>
        <strain evidence="4 5">JCM 13503</strain>
    </source>
</reference>
<dbReference type="CDD" id="cd01131">
    <property type="entry name" value="PilT"/>
    <property type="match status" value="1"/>
</dbReference>
<dbReference type="EMBL" id="JBHLYR010000001">
    <property type="protein sequence ID" value="MFB9990391.1"/>
    <property type="molecule type" value="Genomic_DNA"/>
</dbReference>
<dbReference type="PANTHER" id="PTHR30486">
    <property type="entry name" value="TWITCHING MOTILITY PROTEIN PILT"/>
    <property type="match status" value="1"/>
</dbReference>
<protein>
    <submittedName>
        <fullName evidence="4">Type IV pilus twitching motility protein PilT</fullName>
    </submittedName>
</protein>
<dbReference type="NCBIfam" id="TIGR01420">
    <property type="entry name" value="pilT_fam"/>
    <property type="match status" value="1"/>
</dbReference>
<dbReference type="InterPro" id="IPR006321">
    <property type="entry name" value="PilT/PilU"/>
</dbReference>
<dbReference type="InterPro" id="IPR001482">
    <property type="entry name" value="T2SS/T4SS_dom"/>
</dbReference>
<evidence type="ECO:0000259" key="3">
    <source>
        <dbReference type="PROSITE" id="PS00662"/>
    </source>
</evidence>
<dbReference type="SUPFAM" id="SSF52540">
    <property type="entry name" value="P-loop containing nucleoside triphosphate hydrolases"/>
    <property type="match status" value="1"/>
</dbReference>
<gene>
    <name evidence="4" type="ORF">ACFFLM_00070</name>
</gene>
<feature type="compositionally biased region" description="Gly residues" evidence="2">
    <location>
        <begin position="376"/>
        <end position="394"/>
    </location>
</feature>
<dbReference type="InterPro" id="IPR027417">
    <property type="entry name" value="P-loop_NTPase"/>
</dbReference>
<comment type="caution">
    <text evidence="4">The sequence shown here is derived from an EMBL/GenBank/DDBJ whole genome shotgun (WGS) entry which is preliminary data.</text>
</comment>
<evidence type="ECO:0000256" key="2">
    <source>
        <dbReference type="SAM" id="MobiDB-lite"/>
    </source>
</evidence>
<proteinExistence type="inferred from homology"/>
<evidence type="ECO:0000256" key="1">
    <source>
        <dbReference type="ARBA" id="ARBA00006611"/>
    </source>
</evidence>
<dbReference type="Proteomes" id="UP001589733">
    <property type="component" value="Unassembled WGS sequence"/>
</dbReference>
<dbReference type="Gene3D" id="3.30.450.90">
    <property type="match status" value="1"/>
</dbReference>
<keyword evidence="5" id="KW-1185">Reference proteome</keyword>
<dbReference type="PANTHER" id="PTHR30486:SF16">
    <property type="entry name" value="TWITCHING MOTILITY PROTEIN PILT"/>
    <property type="match status" value="1"/>
</dbReference>
<dbReference type="Gene3D" id="3.40.50.300">
    <property type="entry name" value="P-loop containing nucleotide triphosphate hydrolases"/>
    <property type="match status" value="1"/>
</dbReference>
<dbReference type="SMART" id="SM00382">
    <property type="entry name" value="AAA"/>
    <property type="match status" value="1"/>
</dbReference>
<evidence type="ECO:0000313" key="4">
    <source>
        <dbReference type="EMBL" id="MFB9990391.1"/>
    </source>
</evidence>
<accession>A0ABV6ASA7</accession>
<dbReference type="InterPro" id="IPR003593">
    <property type="entry name" value="AAA+_ATPase"/>
</dbReference>
<organism evidence="4 5">
    <name type="scientific">Deinococcus oregonensis</name>
    <dbReference type="NCBI Taxonomy" id="1805970"/>
    <lineage>
        <taxon>Bacteria</taxon>
        <taxon>Thermotogati</taxon>
        <taxon>Deinococcota</taxon>
        <taxon>Deinococci</taxon>
        <taxon>Deinococcales</taxon>
        <taxon>Deinococcaceae</taxon>
        <taxon>Deinococcus</taxon>
    </lineage>
</organism>
<dbReference type="InterPro" id="IPR050921">
    <property type="entry name" value="T4SS_GSP_E_ATPase"/>
</dbReference>